<gene>
    <name evidence="2" type="ORF">TEA_011639</name>
</gene>
<keyword evidence="1" id="KW-0472">Membrane</keyword>
<dbReference type="STRING" id="542762.A0A4S4DFS2"/>
<proteinExistence type="predicted"/>
<sequence length="432" mass="50451">MYDHLRKENEKAYEPSIVAIGPYHHGKAHLQEMELHKLRYLRRFLSRRNETSVNRYVMAIRELEDRARKCYAEETSILGLGVDSDQFVEMMLLDGFFIIELFRTYTMFIMLRENQQIFQSVQSVEELRDENYHIFQAFQIVQLLLAENDHIFKSDQILVAIRRDLILLENQLPFFILNRLFDMTNSDSNLGIIQIALDFQKHLTQQNKLQAPSGISIDNIKHLLDLLHNCWCSKLPETNRNVIMREKWEFINSATELQEAGVQFKKAEGSNLFDIKFISGTLEIPLLSITDYTESFFTNLVAFELCPSYLKPKYVCDYIVFMDRLINSSKDVRLLNHSGIIESWVGDDAEVYSMLHKLFNITVTDPGFGYSEVFINVNNHCKQRRNVWMANLKRNYFNSPWALISFLAATILLLLTVTQTIFSILSFGKGSF</sequence>
<dbReference type="EMBL" id="SDRB02011621">
    <property type="protein sequence ID" value="THG00636.1"/>
    <property type="molecule type" value="Genomic_DNA"/>
</dbReference>
<dbReference type="Proteomes" id="UP000306102">
    <property type="component" value="Unassembled WGS sequence"/>
</dbReference>
<protein>
    <submittedName>
        <fullName evidence="2">Uncharacterized protein</fullName>
    </submittedName>
</protein>
<dbReference type="InterPro" id="IPR004158">
    <property type="entry name" value="DUF247_pln"/>
</dbReference>
<accession>A0A4S4DFS2</accession>
<dbReference type="Pfam" id="PF03140">
    <property type="entry name" value="DUF247"/>
    <property type="match status" value="1"/>
</dbReference>
<keyword evidence="1" id="KW-0812">Transmembrane</keyword>
<reference evidence="2 3" key="1">
    <citation type="journal article" date="2018" name="Proc. Natl. Acad. Sci. U.S.A.">
        <title>Draft genome sequence of Camellia sinensis var. sinensis provides insights into the evolution of the tea genome and tea quality.</title>
        <authorList>
            <person name="Wei C."/>
            <person name="Yang H."/>
            <person name="Wang S."/>
            <person name="Zhao J."/>
            <person name="Liu C."/>
            <person name="Gao L."/>
            <person name="Xia E."/>
            <person name="Lu Y."/>
            <person name="Tai Y."/>
            <person name="She G."/>
            <person name="Sun J."/>
            <person name="Cao H."/>
            <person name="Tong W."/>
            <person name="Gao Q."/>
            <person name="Li Y."/>
            <person name="Deng W."/>
            <person name="Jiang X."/>
            <person name="Wang W."/>
            <person name="Chen Q."/>
            <person name="Zhang S."/>
            <person name="Li H."/>
            <person name="Wu J."/>
            <person name="Wang P."/>
            <person name="Li P."/>
            <person name="Shi C."/>
            <person name="Zheng F."/>
            <person name="Jian J."/>
            <person name="Huang B."/>
            <person name="Shan D."/>
            <person name="Shi M."/>
            <person name="Fang C."/>
            <person name="Yue Y."/>
            <person name="Li F."/>
            <person name="Li D."/>
            <person name="Wei S."/>
            <person name="Han B."/>
            <person name="Jiang C."/>
            <person name="Yin Y."/>
            <person name="Xia T."/>
            <person name="Zhang Z."/>
            <person name="Bennetzen J.L."/>
            <person name="Zhao S."/>
            <person name="Wan X."/>
        </authorList>
    </citation>
    <scope>NUCLEOTIDE SEQUENCE [LARGE SCALE GENOMIC DNA]</scope>
    <source>
        <strain evidence="3">cv. Shuchazao</strain>
        <tissue evidence="2">Leaf</tissue>
    </source>
</reference>
<dbReference type="PANTHER" id="PTHR31170:SF17">
    <property type="match status" value="1"/>
</dbReference>
<dbReference type="PANTHER" id="PTHR31170">
    <property type="entry name" value="BNAC04G53230D PROTEIN"/>
    <property type="match status" value="1"/>
</dbReference>
<keyword evidence="3" id="KW-1185">Reference proteome</keyword>
<feature type="transmembrane region" description="Helical" evidence="1">
    <location>
        <begin position="401"/>
        <end position="427"/>
    </location>
</feature>
<keyword evidence="1" id="KW-1133">Transmembrane helix</keyword>
<dbReference type="AlphaFoldDB" id="A0A4S4DFS2"/>
<evidence type="ECO:0000256" key="1">
    <source>
        <dbReference type="SAM" id="Phobius"/>
    </source>
</evidence>
<evidence type="ECO:0000313" key="3">
    <source>
        <dbReference type="Proteomes" id="UP000306102"/>
    </source>
</evidence>
<comment type="caution">
    <text evidence="2">The sequence shown here is derived from an EMBL/GenBank/DDBJ whole genome shotgun (WGS) entry which is preliminary data.</text>
</comment>
<name>A0A4S4DFS2_CAMSN</name>
<evidence type="ECO:0000313" key="2">
    <source>
        <dbReference type="EMBL" id="THG00636.1"/>
    </source>
</evidence>
<organism evidence="2 3">
    <name type="scientific">Camellia sinensis var. sinensis</name>
    <name type="common">China tea</name>
    <dbReference type="NCBI Taxonomy" id="542762"/>
    <lineage>
        <taxon>Eukaryota</taxon>
        <taxon>Viridiplantae</taxon>
        <taxon>Streptophyta</taxon>
        <taxon>Embryophyta</taxon>
        <taxon>Tracheophyta</taxon>
        <taxon>Spermatophyta</taxon>
        <taxon>Magnoliopsida</taxon>
        <taxon>eudicotyledons</taxon>
        <taxon>Gunneridae</taxon>
        <taxon>Pentapetalae</taxon>
        <taxon>asterids</taxon>
        <taxon>Ericales</taxon>
        <taxon>Theaceae</taxon>
        <taxon>Camellia</taxon>
    </lineage>
</organism>